<dbReference type="GO" id="GO:0009245">
    <property type="term" value="P:lipid A biosynthetic process"/>
    <property type="evidence" value="ECO:0007669"/>
    <property type="project" value="UniProtKB-UniRule"/>
</dbReference>
<evidence type="ECO:0000256" key="8">
    <source>
        <dbReference type="ARBA" id="ARBA00022741"/>
    </source>
</evidence>
<keyword evidence="10 13" id="KW-0067">ATP-binding</keyword>
<comment type="catalytic activity">
    <reaction evidence="13">
        <text>a lipid A disaccharide + ATP = a lipid IVA + ADP + H(+)</text>
        <dbReference type="Rhea" id="RHEA:67840"/>
        <dbReference type="ChEBI" id="CHEBI:15378"/>
        <dbReference type="ChEBI" id="CHEBI:30616"/>
        <dbReference type="ChEBI" id="CHEBI:176343"/>
        <dbReference type="ChEBI" id="CHEBI:176425"/>
        <dbReference type="ChEBI" id="CHEBI:456216"/>
        <dbReference type="EC" id="2.7.1.130"/>
    </reaction>
</comment>
<comment type="similarity">
    <text evidence="13">Belongs to the LpxK family.</text>
</comment>
<keyword evidence="5 13" id="KW-0444">Lipid biosynthesis</keyword>
<dbReference type="EC" id="2.7.1.130" evidence="3 13"/>
<keyword evidence="7 13" id="KW-0808">Transferase</keyword>
<reference evidence="14 15" key="1">
    <citation type="journal article" date="2007" name="Nature">
        <title>Light stimulates growth of proteorhodopsin-containing marine Flavobacteria.</title>
        <authorList>
            <person name="Gomez-Consarnau L."/>
            <person name="Gonzalez J.M."/>
            <person name="Coll-Llado M."/>
            <person name="Gourdon P."/>
            <person name="Pascher T."/>
            <person name="Neutze R."/>
            <person name="Pedros-Alio C."/>
            <person name="Pinhassi J."/>
        </authorList>
    </citation>
    <scope>NUCLEOTIDE SEQUENCE [LARGE SCALE GENOMIC DNA]</scope>
    <source>
        <strain evidence="14 15">MED217</strain>
    </source>
</reference>
<dbReference type="InterPro" id="IPR003758">
    <property type="entry name" value="LpxK"/>
</dbReference>
<dbReference type="HOGENOM" id="CLU_038816_6_0_10"/>
<protein>
    <recommendedName>
        <fullName evidence="4 13">Tetraacyldisaccharide 4'-kinase</fullName>
        <ecNumber evidence="3 13">2.7.1.130</ecNumber>
    </recommendedName>
    <alternativeName>
        <fullName evidence="12 13">Lipid A 4'-kinase</fullName>
    </alternativeName>
</protein>
<evidence type="ECO:0000256" key="3">
    <source>
        <dbReference type="ARBA" id="ARBA00012071"/>
    </source>
</evidence>
<dbReference type="GO" id="GO:0009244">
    <property type="term" value="P:lipopolysaccharide core region biosynthetic process"/>
    <property type="evidence" value="ECO:0007669"/>
    <property type="project" value="TreeGrafter"/>
</dbReference>
<evidence type="ECO:0000256" key="11">
    <source>
        <dbReference type="ARBA" id="ARBA00023098"/>
    </source>
</evidence>
<keyword evidence="15" id="KW-1185">Reference proteome</keyword>
<sequence length="314" mass="35642">MRNYLFDKQIFESRSYDFPVIGIGNLSVGGTGKTPMTEYVLNLLRNKHTLATLSRGYGRTTSGYRDVTSDSKAVEVGDEPLQFAMKFPEVHVAVCERRVAGIDKLRLKKPEPEVVILDDVFQHRKVKPGFLIMLTAFNDLFYEDLVLPAGNLRESRSGAERAHAIIVTKCPADLSLEAQKRIAEKISAYAEAKVFFSTIAYGELYDDTQKIDWLQLTDQKISVVTGIAKPEPFLAYLTAKGLHYDHIAYGDHHNFSERELAALDKKECIITTEKDYMRLKGKLKKAHLYYLPIAFQFLKDAEVFNESILEFVES</sequence>
<organism evidence="14 15">
    <name type="scientific">Leeuwenhoekiella blandensis (strain CECT 7118 / CCUG 51940 / KCTC 22103 / MED217)</name>
    <name type="common">Flavobacterium sp. (strain MED217)</name>
    <dbReference type="NCBI Taxonomy" id="398720"/>
    <lineage>
        <taxon>Bacteria</taxon>
        <taxon>Pseudomonadati</taxon>
        <taxon>Bacteroidota</taxon>
        <taxon>Flavobacteriia</taxon>
        <taxon>Flavobacteriales</taxon>
        <taxon>Flavobacteriaceae</taxon>
        <taxon>Leeuwenhoekiella</taxon>
    </lineage>
</organism>
<proteinExistence type="inferred from homology"/>
<comment type="pathway">
    <text evidence="2 13">Glycolipid biosynthesis; lipid IV(A) biosynthesis; lipid IV(A) from (3R)-3-hydroxytetradecanoyl-[acyl-carrier-protein] and UDP-N-acetyl-alpha-D-glucosamine: step 6/6.</text>
</comment>
<dbReference type="AlphaFoldDB" id="A3XGE0"/>
<gene>
    <name evidence="13" type="primary">lpxK</name>
    <name evidence="14" type="ORF">MED217_14740</name>
</gene>
<keyword evidence="9 13" id="KW-0418">Kinase</keyword>
<name>A3XGE0_LEEBM</name>
<dbReference type="UniPathway" id="UPA00359">
    <property type="reaction ID" value="UER00482"/>
</dbReference>
<comment type="caution">
    <text evidence="14">The sequence shown here is derived from an EMBL/GenBank/DDBJ whole genome shotgun (WGS) entry which is preliminary data.</text>
</comment>
<evidence type="ECO:0000256" key="10">
    <source>
        <dbReference type="ARBA" id="ARBA00022840"/>
    </source>
</evidence>
<dbReference type="PANTHER" id="PTHR42724:SF1">
    <property type="entry name" value="TETRAACYLDISACCHARIDE 4'-KINASE, MITOCHONDRIAL-RELATED"/>
    <property type="match status" value="1"/>
</dbReference>
<dbReference type="STRING" id="398720.MED217_14740"/>
<evidence type="ECO:0000256" key="6">
    <source>
        <dbReference type="ARBA" id="ARBA00022556"/>
    </source>
</evidence>
<keyword evidence="8 13" id="KW-0547">Nucleotide-binding</keyword>
<dbReference type="GO" id="GO:0005886">
    <property type="term" value="C:plasma membrane"/>
    <property type="evidence" value="ECO:0007669"/>
    <property type="project" value="TreeGrafter"/>
</dbReference>
<dbReference type="PANTHER" id="PTHR42724">
    <property type="entry name" value="TETRAACYLDISACCHARIDE 4'-KINASE"/>
    <property type="match status" value="1"/>
</dbReference>
<accession>A3XGE0</accession>
<dbReference type="Proteomes" id="UP000001601">
    <property type="component" value="Unassembled WGS sequence"/>
</dbReference>
<feature type="binding site" evidence="13">
    <location>
        <begin position="27"/>
        <end position="34"/>
    </location>
    <ligand>
        <name>ATP</name>
        <dbReference type="ChEBI" id="CHEBI:30616"/>
    </ligand>
</feature>
<evidence type="ECO:0000313" key="15">
    <source>
        <dbReference type="Proteomes" id="UP000001601"/>
    </source>
</evidence>
<evidence type="ECO:0000256" key="1">
    <source>
        <dbReference type="ARBA" id="ARBA00002274"/>
    </source>
</evidence>
<dbReference type="NCBIfam" id="TIGR00682">
    <property type="entry name" value="lpxK"/>
    <property type="match status" value="1"/>
</dbReference>
<evidence type="ECO:0000313" key="14">
    <source>
        <dbReference type="EMBL" id="EAQ50809.1"/>
    </source>
</evidence>
<keyword evidence="11 13" id="KW-0443">Lipid metabolism</keyword>
<dbReference type="EMBL" id="AANC01000001">
    <property type="protein sequence ID" value="EAQ50809.1"/>
    <property type="molecule type" value="Genomic_DNA"/>
</dbReference>
<evidence type="ECO:0000256" key="4">
    <source>
        <dbReference type="ARBA" id="ARBA00016436"/>
    </source>
</evidence>
<dbReference type="Pfam" id="PF02606">
    <property type="entry name" value="LpxK"/>
    <property type="match status" value="1"/>
</dbReference>
<dbReference type="eggNOG" id="COG1663">
    <property type="taxonomic scope" value="Bacteria"/>
</dbReference>
<evidence type="ECO:0000256" key="7">
    <source>
        <dbReference type="ARBA" id="ARBA00022679"/>
    </source>
</evidence>
<evidence type="ECO:0000256" key="12">
    <source>
        <dbReference type="ARBA" id="ARBA00029757"/>
    </source>
</evidence>
<dbReference type="SUPFAM" id="SSF52540">
    <property type="entry name" value="P-loop containing nucleoside triphosphate hydrolases"/>
    <property type="match status" value="1"/>
</dbReference>
<dbReference type="InterPro" id="IPR027417">
    <property type="entry name" value="P-loop_NTPase"/>
</dbReference>
<dbReference type="GO" id="GO:0005524">
    <property type="term" value="F:ATP binding"/>
    <property type="evidence" value="ECO:0007669"/>
    <property type="project" value="UniProtKB-UniRule"/>
</dbReference>
<evidence type="ECO:0000256" key="9">
    <source>
        <dbReference type="ARBA" id="ARBA00022777"/>
    </source>
</evidence>
<dbReference type="GO" id="GO:0009029">
    <property type="term" value="F:lipid-A 4'-kinase activity"/>
    <property type="evidence" value="ECO:0007669"/>
    <property type="project" value="UniProtKB-UniRule"/>
</dbReference>
<keyword evidence="6 13" id="KW-0441">Lipid A biosynthesis</keyword>
<dbReference type="HAMAP" id="MF_00409">
    <property type="entry name" value="LpxK"/>
    <property type="match status" value="1"/>
</dbReference>
<evidence type="ECO:0000256" key="13">
    <source>
        <dbReference type="HAMAP-Rule" id="MF_00409"/>
    </source>
</evidence>
<evidence type="ECO:0000256" key="5">
    <source>
        <dbReference type="ARBA" id="ARBA00022516"/>
    </source>
</evidence>
<evidence type="ECO:0000256" key="2">
    <source>
        <dbReference type="ARBA" id="ARBA00004870"/>
    </source>
</evidence>
<comment type="function">
    <text evidence="1 13">Transfers the gamma-phosphate of ATP to the 4'-position of a tetraacyldisaccharide 1-phosphate intermediate (termed DS-1-P) to form tetraacyldisaccharide 1,4'-bis-phosphate (lipid IVA).</text>
</comment>